<gene>
    <name evidence="3" type="ordered locus">RPD_3514</name>
</gene>
<proteinExistence type="predicted"/>
<evidence type="ECO:0000259" key="2">
    <source>
        <dbReference type="Pfam" id="PF07811"/>
    </source>
</evidence>
<feature type="transmembrane region" description="Helical" evidence="1">
    <location>
        <begin position="30"/>
        <end position="53"/>
    </location>
</feature>
<dbReference type="eggNOG" id="COG4961">
    <property type="taxonomic scope" value="Bacteria"/>
</dbReference>
<dbReference type="Proteomes" id="UP000001818">
    <property type="component" value="Chromosome"/>
</dbReference>
<sequence length="208" mass="22834">MRALVKIWVDARRCGERLARDRSGLAATEFAFIVPLMLLMFFATVEISTWVAVDRKVTLVSRTLSDLVSQATSVTDKDLPNVFLASYGVLAPYPTDTAEATISEIYVNNAGVAKVQWSKLAKVAKSGNNKPVATIEVSSRKPGDTVTTLPDGLKVKDTYLILSEVNYQYTPAVGYFLAKTGVKLADESYTRPRQSLCVLYDTQICPTL</sequence>
<reference evidence="3 4" key="1">
    <citation type="submission" date="2006-03" db="EMBL/GenBank/DDBJ databases">
        <title>Complete sequence of Rhodopseudomonas palustris BisB5.</title>
        <authorList>
            <consortium name="US DOE Joint Genome Institute"/>
            <person name="Copeland A."/>
            <person name="Lucas S."/>
            <person name="Lapidus A."/>
            <person name="Barry K."/>
            <person name="Detter J.C."/>
            <person name="Glavina del Rio T."/>
            <person name="Hammon N."/>
            <person name="Israni S."/>
            <person name="Dalin E."/>
            <person name="Tice H."/>
            <person name="Pitluck S."/>
            <person name="Chain P."/>
            <person name="Malfatti S."/>
            <person name="Shin M."/>
            <person name="Vergez L."/>
            <person name="Schmutz J."/>
            <person name="Larimer F."/>
            <person name="Land M."/>
            <person name="Hauser L."/>
            <person name="Pelletier D.A."/>
            <person name="Kyrpides N."/>
            <person name="Lykidis A."/>
            <person name="Oda Y."/>
            <person name="Harwood C.S."/>
            <person name="Richardson P."/>
        </authorList>
    </citation>
    <scope>NUCLEOTIDE SEQUENCE [LARGE SCALE GENOMIC DNA]</scope>
    <source>
        <strain evidence="3 4">BisB5</strain>
    </source>
</reference>
<dbReference type="KEGG" id="rpd:RPD_3514"/>
<feature type="domain" description="TadE-like" evidence="2">
    <location>
        <begin position="24"/>
        <end position="62"/>
    </location>
</feature>
<dbReference type="HOGENOM" id="CLU_108008_1_0_5"/>
<keyword evidence="1" id="KW-0812">Transmembrane</keyword>
<dbReference type="Pfam" id="PF07811">
    <property type="entry name" value="TadE"/>
    <property type="match status" value="1"/>
</dbReference>
<organism evidence="3 4">
    <name type="scientific">Rhodopseudomonas palustris (strain BisB5)</name>
    <dbReference type="NCBI Taxonomy" id="316057"/>
    <lineage>
        <taxon>Bacteria</taxon>
        <taxon>Pseudomonadati</taxon>
        <taxon>Pseudomonadota</taxon>
        <taxon>Alphaproteobacteria</taxon>
        <taxon>Hyphomicrobiales</taxon>
        <taxon>Nitrobacteraceae</taxon>
        <taxon>Rhodopseudomonas</taxon>
    </lineage>
</organism>
<evidence type="ECO:0000256" key="1">
    <source>
        <dbReference type="SAM" id="Phobius"/>
    </source>
</evidence>
<protein>
    <submittedName>
        <fullName evidence="3">TadE-like</fullName>
    </submittedName>
</protein>
<name>Q133K2_RHOPS</name>
<dbReference type="STRING" id="316057.RPD_3514"/>
<evidence type="ECO:0000313" key="4">
    <source>
        <dbReference type="Proteomes" id="UP000001818"/>
    </source>
</evidence>
<dbReference type="AlphaFoldDB" id="Q133K2"/>
<accession>Q133K2</accession>
<dbReference type="EMBL" id="CP000283">
    <property type="protein sequence ID" value="ABE40737.1"/>
    <property type="molecule type" value="Genomic_DNA"/>
</dbReference>
<dbReference type="BioCyc" id="RPAL316057:RPD_RS17675-MONOMER"/>
<evidence type="ECO:0000313" key="3">
    <source>
        <dbReference type="EMBL" id="ABE40737.1"/>
    </source>
</evidence>
<keyword evidence="1" id="KW-1133">Transmembrane helix</keyword>
<dbReference type="InterPro" id="IPR012495">
    <property type="entry name" value="TadE-like_dom"/>
</dbReference>
<keyword evidence="1" id="KW-0472">Membrane</keyword>